<dbReference type="OrthoDB" id="9782134at2"/>
<dbReference type="CDD" id="cd00077">
    <property type="entry name" value="HDc"/>
    <property type="match status" value="1"/>
</dbReference>
<evidence type="ECO:0000256" key="2">
    <source>
        <dbReference type="ARBA" id="ARBA00022723"/>
    </source>
</evidence>
<evidence type="ECO:0000256" key="6">
    <source>
        <dbReference type="ARBA" id="ARBA00049417"/>
    </source>
</evidence>
<evidence type="ECO:0000313" key="8">
    <source>
        <dbReference type="EMBL" id="KRN03893.1"/>
    </source>
</evidence>
<keyword evidence="4 8" id="KW-0378">Hydrolase</keyword>
<dbReference type="GO" id="GO:0000166">
    <property type="term" value="F:nucleotide binding"/>
    <property type="evidence" value="ECO:0007669"/>
    <property type="project" value="UniProtKB-KW"/>
</dbReference>
<dbReference type="Proteomes" id="UP000051378">
    <property type="component" value="Unassembled WGS sequence"/>
</dbReference>
<keyword evidence="2" id="KW-0479">Metal-binding</keyword>
<dbReference type="InterPro" id="IPR051094">
    <property type="entry name" value="Diverse_Catalytic_Enzymes"/>
</dbReference>
<dbReference type="GO" id="GO:0046872">
    <property type="term" value="F:metal ion binding"/>
    <property type="evidence" value="ECO:0007669"/>
    <property type="project" value="UniProtKB-KW"/>
</dbReference>
<evidence type="ECO:0000313" key="9">
    <source>
        <dbReference type="Proteomes" id="UP000051378"/>
    </source>
</evidence>
<dbReference type="Pfam" id="PF01966">
    <property type="entry name" value="HD"/>
    <property type="match status" value="1"/>
</dbReference>
<dbReference type="RefSeq" id="WP_056975203.1">
    <property type="nucleotide sequence ID" value="NZ_AYZL01000020.1"/>
</dbReference>
<dbReference type="AlphaFoldDB" id="A0A0R2DQ28"/>
<accession>A0A0R2DQ28</accession>
<dbReference type="PANTHER" id="PTHR35795">
    <property type="entry name" value="SLR1885 PROTEIN"/>
    <property type="match status" value="1"/>
</dbReference>
<dbReference type="GO" id="GO:0008803">
    <property type="term" value="F:bis(5'-nucleosyl)-tetraphosphatase (symmetrical) activity"/>
    <property type="evidence" value="ECO:0007669"/>
    <property type="project" value="UniProtKB-EC"/>
</dbReference>
<keyword evidence="9" id="KW-1185">Reference proteome</keyword>
<evidence type="ECO:0000256" key="5">
    <source>
        <dbReference type="ARBA" id="ARBA00023004"/>
    </source>
</evidence>
<dbReference type="PROSITE" id="PS51831">
    <property type="entry name" value="HD"/>
    <property type="match status" value="1"/>
</dbReference>
<dbReference type="EC" id="3.6.1.41" evidence="1"/>
<dbReference type="InterPro" id="IPR005249">
    <property type="entry name" value="YqeK"/>
</dbReference>
<dbReference type="EMBL" id="AYZL01000020">
    <property type="protein sequence ID" value="KRN03893.1"/>
    <property type="molecule type" value="Genomic_DNA"/>
</dbReference>
<reference evidence="8 9" key="1">
    <citation type="journal article" date="2015" name="Genome Announc.">
        <title>Expanding the biotechnology potential of lactobacilli through comparative genomics of 213 strains and associated genera.</title>
        <authorList>
            <person name="Sun Z."/>
            <person name="Harris H.M."/>
            <person name="McCann A."/>
            <person name="Guo C."/>
            <person name="Argimon S."/>
            <person name="Zhang W."/>
            <person name="Yang X."/>
            <person name="Jeffery I.B."/>
            <person name="Cooney J.C."/>
            <person name="Kagawa T.F."/>
            <person name="Liu W."/>
            <person name="Song Y."/>
            <person name="Salvetti E."/>
            <person name="Wrobel A."/>
            <person name="Rasinkangas P."/>
            <person name="Parkhill J."/>
            <person name="Rea M.C."/>
            <person name="O'Sullivan O."/>
            <person name="Ritari J."/>
            <person name="Douillard F.P."/>
            <person name="Paul Ross R."/>
            <person name="Yang R."/>
            <person name="Briner A.E."/>
            <person name="Felis G.E."/>
            <person name="de Vos W.M."/>
            <person name="Barrangou R."/>
            <person name="Klaenhammer T.R."/>
            <person name="Caufield P.W."/>
            <person name="Cui Y."/>
            <person name="Zhang H."/>
            <person name="O'Toole P.W."/>
        </authorList>
    </citation>
    <scope>NUCLEOTIDE SEQUENCE [LARGE SCALE GENOMIC DNA]</scope>
    <source>
        <strain evidence="8 9">DSM 23037</strain>
    </source>
</reference>
<comment type="caution">
    <text evidence="8">The sequence shown here is derived from an EMBL/GenBank/DDBJ whole genome shotgun (WGS) entry which is preliminary data.</text>
</comment>
<dbReference type="STRING" id="1423744.FC86_GL001005"/>
<evidence type="ECO:0000259" key="7">
    <source>
        <dbReference type="PROSITE" id="PS51831"/>
    </source>
</evidence>
<comment type="catalytic activity">
    <reaction evidence="6">
        <text>P(1),P(4)-bis(5'-adenosyl) tetraphosphate + H2O = 2 ADP + 2 H(+)</text>
        <dbReference type="Rhea" id="RHEA:24252"/>
        <dbReference type="ChEBI" id="CHEBI:15377"/>
        <dbReference type="ChEBI" id="CHEBI:15378"/>
        <dbReference type="ChEBI" id="CHEBI:58141"/>
        <dbReference type="ChEBI" id="CHEBI:456216"/>
        <dbReference type="EC" id="3.6.1.41"/>
    </reaction>
</comment>
<evidence type="ECO:0000256" key="3">
    <source>
        <dbReference type="ARBA" id="ARBA00022741"/>
    </source>
</evidence>
<dbReference type="Gene3D" id="1.10.3210.10">
    <property type="entry name" value="Hypothetical protein af1432"/>
    <property type="match status" value="1"/>
</dbReference>
<dbReference type="PATRIC" id="fig|1423744.4.peg.1032"/>
<feature type="domain" description="HD" evidence="7">
    <location>
        <begin position="29"/>
        <end position="143"/>
    </location>
</feature>
<dbReference type="InterPro" id="IPR006674">
    <property type="entry name" value="HD_domain"/>
</dbReference>
<organism evidence="8 9">
    <name type="scientific">Holzapfeliella floricola DSM 23037 = JCM 16512</name>
    <dbReference type="NCBI Taxonomy" id="1423744"/>
    <lineage>
        <taxon>Bacteria</taxon>
        <taxon>Bacillati</taxon>
        <taxon>Bacillota</taxon>
        <taxon>Bacilli</taxon>
        <taxon>Lactobacillales</taxon>
        <taxon>Lactobacillaceae</taxon>
        <taxon>Holzapfeliella</taxon>
    </lineage>
</organism>
<gene>
    <name evidence="8" type="ORF">FC86_GL001005</name>
</gene>
<keyword evidence="5" id="KW-0408">Iron</keyword>
<dbReference type="SMART" id="SM00471">
    <property type="entry name" value="HDc"/>
    <property type="match status" value="1"/>
</dbReference>
<evidence type="ECO:0000256" key="1">
    <source>
        <dbReference type="ARBA" id="ARBA00012506"/>
    </source>
</evidence>
<proteinExistence type="predicted"/>
<dbReference type="SUPFAM" id="SSF109604">
    <property type="entry name" value="HD-domain/PDEase-like"/>
    <property type="match status" value="1"/>
</dbReference>
<name>A0A0R2DQ28_9LACO</name>
<evidence type="ECO:0000256" key="4">
    <source>
        <dbReference type="ARBA" id="ARBA00022801"/>
    </source>
</evidence>
<protein>
    <recommendedName>
        <fullName evidence="1">bis(5'-nucleosyl)-tetraphosphatase (symmetrical)</fullName>
        <ecNumber evidence="1">3.6.1.41</ecNumber>
    </recommendedName>
</protein>
<dbReference type="NCBIfam" id="TIGR00488">
    <property type="entry name" value="bis(5'-nucleosyl)-tetraphosphatase (symmetrical) YqeK"/>
    <property type="match status" value="1"/>
</dbReference>
<dbReference type="InterPro" id="IPR003607">
    <property type="entry name" value="HD/PDEase_dom"/>
</dbReference>
<sequence>MNLKFNETYSVLSSDEIIAKSQKKLSHGRFEHCVRVSQTAKELAKHYGVDENQAALAGFVHDYAKEVSVEEYIETIKSQDFDQDLLNYNRGIWHGIVGAYYIEKELKITNSAILTAVKRHTTADTEMTDLDKIVFMADYIEPARHFPGVEEARKLTNQNLDLGVAYQLQQTLIYLIKNNFKVYPKTLASYNVWNVK</sequence>
<keyword evidence="3" id="KW-0547">Nucleotide-binding</keyword>
<dbReference type="PANTHER" id="PTHR35795:SF1">
    <property type="entry name" value="BIS(5'-NUCLEOSYL)-TETRAPHOSPHATASE, SYMMETRICAL"/>
    <property type="match status" value="1"/>
</dbReference>